<dbReference type="RefSeq" id="WP_227712587.1">
    <property type="nucleotide sequence ID" value="NZ_BMXV01000010.1"/>
</dbReference>
<organism evidence="3 4">
    <name type="scientific">Marinobacter zhanjiangensis</name>
    <dbReference type="NCBI Taxonomy" id="578215"/>
    <lineage>
        <taxon>Bacteria</taxon>
        <taxon>Pseudomonadati</taxon>
        <taxon>Pseudomonadota</taxon>
        <taxon>Gammaproteobacteria</taxon>
        <taxon>Pseudomonadales</taxon>
        <taxon>Marinobacteraceae</taxon>
        <taxon>Marinobacter</taxon>
    </lineage>
</organism>
<reference evidence="4" key="1">
    <citation type="journal article" date="2019" name="Int. J. Syst. Evol. Microbiol.">
        <title>The Global Catalogue of Microorganisms (GCM) 10K type strain sequencing project: providing services to taxonomists for standard genome sequencing and annotation.</title>
        <authorList>
            <consortium name="The Broad Institute Genomics Platform"/>
            <consortium name="The Broad Institute Genome Sequencing Center for Infectious Disease"/>
            <person name="Wu L."/>
            <person name="Ma J."/>
        </authorList>
    </citation>
    <scope>NUCLEOTIDE SEQUENCE [LARGE SCALE GENOMIC DNA]</scope>
    <source>
        <strain evidence="4">KCTC 22280</strain>
    </source>
</reference>
<feature type="region of interest" description="Disordered" evidence="1">
    <location>
        <begin position="36"/>
        <end position="73"/>
    </location>
</feature>
<dbReference type="EMBL" id="BMXV01000010">
    <property type="protein sequence ID" value="GGY84951.1"/>
    <property type="molecule type" value="Genomic_DNA"/>
</dbReference>
<protein>
    <recommendedName>
        <fullName evidence="5">Phosphodiesterase</fullName>
    </recommendedName>
</protein>
<comment type="caution">
    <text evidence="3">The sequence shown here is derived from an EMBL/GenBank/DDBJ whole genome shotgun (WGS) entry which is preliminary data.</text>
</comment>
<sequence>MNKLMSAAMAASLAMTALGTGFIPLAQAEQVKVPVMSQGDRESIKLPDTGQTRETVRKRFGDPARTSGPVGDPPISQWHYDDFVVYFEYNHVIHTVARHSR</sequence>
<dbReference type="Proteomes" id="UP000601597">
    <property type="component" value="Unassembled WGS sequence"/>
</dbReference>
<keyword evidence="4" id="KW-1185">Reference proteome</keyword>
<feature type="signal peptide" evidence="2">
    <location>
        <begin position="1"/>
        <end position="28"/>
    </location>
</feature>
<evidence type="ECO:0008006" key="5">
    <source>
        <dbReference type="Google" id="ProtNLM"/>
    </source>
</evidence>
<accession>A0ABQ3B8Y9</accession>
<feature type="chain" id="PRO_5045512957" description="Phosphodiesterase" evidence="2">
    <location>
        <begin position="29"/>
        <end position="101"/>
    </location>
</feature>
<gene>
    <name evidence="3" type="ORF">GCM10007071_35290</name>
</gene>
<name>A0ABQ3B8Y9_9GAMM</name>
<evidence type="ECO:0000256" key="1">
    <source>
        <dbReference type="SAM" id="MobiDB-lite"/>
    </source>
</evidence>
<evidence type="ECO:0000313" key="3">
    <source>
        <dbReference type="EMBL" id="GGY84951.1"/>
    </source>
</evidence>
<evidence type="ECO:0000313" key="4">
    <source>
        <dbReference type="Proteomes" id="UP000601597"/>
    </source>
</evidence>
<evidence type="ECO:0000256" key="2">
    <source>
        <dbReference type="SAM" id="SignalP"/>
    </source>
</evidence>
<proteinExistence type="predicted"/>
<keyword evidence="2" id="KW-0732">Signal</keyword>